<dbReference type="EMBL" id="AP026866">
    <property type="protein sequence ID" value="BDS06138.1"/>
    <property type="molecule type" value="Genomic_DNA"/>
</dbReference>
<gene>
    <name evidence="3" type="ORF">NT6N_11780</name>
</gene>
<evidence type="ECO:0008006" key="4">
    <source>
        <dbReference type="Google" id="ProtNLM"/>
    </source>
</evidence>
<dbReference type="Pfam" id="PF04519">
    <property type="entry name" value="Bactofilin"/>
    <property type="match status" value="1"/>
</dbReference>
<accession>A0AAT9FJJ8</accession>
<dbReference type="PANTHER" id="PTHR35024">
    <property type="entry name" value="HYPOTHETICAL CYTOSOLIC PROTEIN"/>
    <property type="match status" value="1"/>
</dbReference>
<feature type="compositionally biased region" description="Basic and acidic residues" evidence="2">
    <location>
        <begin position="92"/>
        <end position="111"/>
    </location>
</feature>
<protein>
    <recommendedName>
        <fullName evidence="4">Polymer-forming cytoskeletal protein</fullName>
    </recommendedName>
</protein>
<dbReference type="KEGG" id="osu:NT6N_11780"/>
<dbReference type="PANTHER" id="PTHR35024:SF4">
    <property type="entry name" value="POLYMER-FORMING CYTOSKELETAL PROTEIN"/>
    <property type="match status" value="1"/>
</dbReference>
<evidence type="ECO:0000256" key="2">
    <source>
        <dbReference type="SAM" id="MobiDB-lite"/>
    </source>
</evidence>
<evidence type="ECO:0000256" key="1">
    <source>
        <dbReference type="ARBA" id="ARBA00044755"/>
    </source>
</evidence>
<sequence>MAFFSKKKDDSSKESNTNKNIIRLTCPDCAFEQNESRMAVSTYCRGCGTHYKIVEGKALPNKVAPSNPFANLKSDGQAPKLRPRSDEDQEQKEEVKDKKEPHQNDESDKAAKTSPPFPFAKPKPKPAPTGLLQKAAASAGFIHTKEKPRDVSCFECAKVHQAPAEASSTLCPACGAYIALKDYEIHSNWNRRIQTRGNVVIHKKAAVTGITIHCHHLTTHGDFTGGVDCSGDFTIRSHGKIMGRVRCKRLIIEKRAEVEFANPVHCEDAIIDGIATGHFECSGKLVLKKKATLTGDIKVATMSVEEGARHNGRMSIGQ</sequence>
<comment type="similarity">
    <text evidence="1">Belongs to the bactofilin family.</text>
</comment>
<dbReference type="InterPro" id="IPR007607">
    <property type="entry name" value="BacA/B"/>
</dbReference>
<feature type="region of interest" description="Disordered" evidence="2">
    <location>
        <begin position="65"/>
        <end position="130"/>
    </location>
</feature>
<organism evidence="3">
    <name type="scientific">Oceaniferula spumae</name>
    <dbReference type="NCBI Taxonomy" id="2979115"/>
    <lineage>
        <taxon>Bacteria</taxon>
        <taxon>Pseudomonadati</taxon>
        <taxon>Verrucomicrobiota</taxon>
        <taxon>Verrucomicrobiia</taxon>
        <taxon>Verrucomicrobiales</taxon>
        <taxon>Verrucomicrobiaceae</taxon>
        <taxon>Oceaniferula</taxon>
    </lineage>
</organism>
<evidence type="ECO:0000313" key="3">
    <source>
        <dbReference type="EMBL" id="BDS06138.1"/>
    </source>
</evidence>
<name>A0AAT9FJJ8_9BACT</name>
<feature type="compositionally biased region" description="Pro residues" evidence="2">
    <location>
        <begin position="115"/>
        <end position="127"/>
    </location>
</feature>
<reference evidence="3" key="1">
    <citation type="submission" date="2024-07" db="EMBL/GenBank/DDBJ databases">
        <title>Complete genome sequence of Verrucomicrobiaceae bacterium NT6N.</title>
        <authorList>
            <person name="Huang C."/>
            <person name="Takami H."/>
            <person name="Hamasaki K."/>
        </authorList>
    </citation>
    <scope>NUCLEOTIDE SEQUENCE</scope>
    <source>
        <strain evidence="3">NT6N</strain>
    </source>
</reference>
<dbReference type="AlphaFoldDB" id="A0AAT9FJJ8"/>
<proteinExistence type="inferred from homology"/>